<keyword evidence="2" id="KW-0472">Membrane</keyword>
<dbReference type="OrthoDB" id="460892at2"/>
<feature type="coiled-coil region" evidence="1">
    <location>
        <begin position="71"/>
        <end position="277"/>
    </location>
</feature>
<gene>
    <name evidence="4" type="ORF">CK510_02740</name>
</gene>
<evidence type="ECO:0000313" key="5">
    <source>
        <dbReference type="Proteomes" id="UP000218238"/>
    </source>
</evidence>
<dbReference type="RefSeq" id="WP_095720233.1">
    <property type="nucleotide sequence ID" value="NZ_NTFS01000016.1"/>
</dbReference>
<feature type="domain" description="TerB-C" evidence="3">
    <location>
        <begin position="249"/>
        <end position="434"/>
    </location>
</feature>
<feature type="transmembrane region" description="Helical" evidence="2">
    <location>
        <begin position="10"/>
        <end position="29"/>
    </location>
</feature>
<sequence>MQSPTFSNRFILGIIAFGVSFGLSLVLHWNFNQAFLTAFVTVLSTYLAAFFVDKRRRNSEMLVIDSLYKRIRELEGIKSQVFAEVNELENRRQSLYSESSQLQNQIGDRRNQRDILNRELSSFVGQQRQLELVIDQLQNEINSLERSKIEFNNSFAAEKRRQELNVNVSRAEITQLQIQVNELKKEKEEFENNLTLLDRLKPQLEEKLHQLRVQIQELEVQEQQKNELISVKTAERKNIETKIKNIQTKLTSKQEELKNLQDQISLLKDEHNLLQTQVWELLQQMESLNPDEAIYTDNNTQGTVLEEAVELFPFSELIETLDSNENRISNLDNPKTENLSPENLNLENLNLESLSGEWGDFFNHLPNHELQVLKAILEQENPNSVIKQIAEANITMPNLLIDAINECASDTIGELIINTASELPSIYQEYVTNVKKIIETYEEIIAQSASSS</sequence>
<dbReference type="AlphaFoldDB" id="A0A2A2TPA9"/>
<keyword evidence="2" id="KW-0812">Transmembrane</keyword>
<keyword evidence="1" id="KW-0175">Coiled coil</keyword>
<name>A0A2A2TPA9_9CYAN</name>
<dbReference type="SUPFAM" id="SSF48065">
    <property type="entry name" value="DBL homology domain (DH-domain)"/>
    <property type="match status" value="1"/>
</dbReference>
<dbReference type="Proteomes" id="UP000218238">
    <property type="component" value="Unassembled WGS sequence"/>
</dbReference>
<accession>A0A2A2TPA9</accession>
<dbReference type="Pfam" id="PF15615">
    <property type="entry name" value="TerB_C"/>
    <property type="match status" value="1"/>
</dbReference>
<keyword evidence="5" id="KW-1185">Reference proteome</keyword>
<evidence type="ECO:0000256" key="1">
    <source>
        <dbReference type="SAM" id="Coils"/>
    </source>
</evidence>
<dbReference type="InterPro" id="IPR028932">
    <property type="entry name" value="TerB-C"/>
</dbReference>
<proteinExistence type="predicted"/>
<evidence type="ECO:0000259" key="3">
    <source>
        <dbReference type="Pfam" id="PF15615"/>
    </source>
</evidence>
<evidence type="ECO:0000313" key="4">
    <source>
        <dbReference type="EMBL" id="PAX60265.1"/>
    </source>
</evidence>
<dbReference type="InterPro" id="IPR035899">
    <property type="entry name" value="DBL_dom_sf"/>
</dbReference>
<reference evidence="4 5" key="1">
    <citation type="submission" date="2017-08" db="EMBL/GenBank/DDBJ databases">
        <title>Draft genome sequence of filamentous cyanobacterium Calothrix elsteri CCALA 953.</title>
        <authorList>
            <person name="Gagunashvili A.N."/>
            <person name="Elster J."/>
            <person name="Andresson O.S."/>
        </authorList>
    </citation>
    <scope>NUCLEOTIDE SEQUENCE [LARGE SCALE GENOMIC DNA]</scope>
    <source>
        <strain evidence="4 5">CCALA 953</strain>
    </source>
</reference>
<evidence type="ECO:0000256" key="2">
    <source>
        <dbReference type="SAM" id="Phobius"/>
    </source>
</evidence>
<comment type="caution">
    <text evidence="4">The sequence shown here is derived from an EMBL/GenBank/DDBJ whole genome shotgun (WGS) entry which is preliminary data.</text>
</comment>
<keyword evidence="2" id="KW-1133">Transmembrane helix</keyword>
<feature type="transmembrane region" description="Helical" evidence="2">
    <location>
        <begin position="35"/>
        <end position="52"/>
    </location>
</feature>
<dbReference type="EMBL" id="NTFS01000016">
    <property type="protein sequence ID" value="PAX60265.1"/>
    <property type="molecule type" value="Genomic_DNA"/>
</dbReference>
<organism evidence="4 5">
    <name type="scientific">Brunnivagina elsteri CCALA 953</name>
    <dbReference type="NCBI Taxonomy" id="987040"/>
    <lineage>
        <taxon>Bacteria</taxon>
        <taxon>Bacillati</taxon>
        <taxon>Cyanobacteriota</taxon>
        <taxon>Cyanophyceae</taxon>
        <taxon>Nostocales</taxon>
        <taxon>Calotrichaceae</taxon>
        <taxon>Brunnivagina</taxon>
    </lineage>
</organism>
<protein>
    <recommendedName>
        <fullName evidence="3">TerB-C domain-containing protein</fullName>
    </recommendedName>
</protein>